<keyword evidence="3" id="KW-1185">Reference proteome</keyword>
<feature type="region of interest" description="Disordered" evidence="1">
    <location>
        <begin position="286"/>
        <end position="316"/>
    </location>
</feature>
<evidence type="ECO:0000313" key="2">
    <source>
        <dbReference type="EMBL" id="CAI2366369.1"/>
    </source>
</evidence>
<accession>A0AAD1X7U1</accession>
<evidence type="ECO:0000313" key="3">
    <source>
        <dbReference type="Proteomes" id="UP001295684"/>
    </source>
</evidence>
<reference evidence="2" key="1">
    <citation type="submission" date="2023-07" db="EMBL/GenBank/DDBJ databases">
        <authorList>
            <consortium name="AG Swart"/>
            <person name="Singh M."/>
            <person name="Singh A."/>
            <person name="Seah K."/>
            <person name="Emmerich C."/>
        </authorList>
    </citation>
    <scope>NUCLEOTIDE SEQUENCE</scope>
    <source>
        <strain evidence="2">DP1</strain>
    </source>
</reference>
<comment type="caution">
    <text evidence="2">The sequence shown here is derived from an EMBL/GenBank/DDBJ whole genome shotgun (WGS) entry which is preliminary data.</text>
</comment>
<organism evidence="2 3">
    <name type="scientific">Euplotes crassus</name>
    <dbReference type="NCBI Taxonomy" id="5936"/>
    <lineage>
        <taxon>Eukaryota</taxon>
        <taxon>Sar</taxon>
        <taxon>Alveolata</taxon>
        <taxon>Ciliophora</taxon>
        <taxon>Intramacronucleata</taxon>
        <taxon>Spirotrichea</taxon>
        <taxon>Hypotrichia</taxon>
        <taxon>Euplotida</taxon>
        <taxon>Euplotidae</taxon>
        <taxon>Moneuplotes</taxon>
    </lineage>
</organism>
<dbReference type="AlphaFoldDB" id="A0AAD1X7U1"/>
<feature type="compositionally biased region" description="Low complexity" evidence="1">
    <location>
        <begin position="349"/>
        <end position="363"/>
    </location>
</feature>
<feature type="compositionally biased region" description="Basic and acidic residues" evidence="1">
    <location>
        <begin position="380"/>
        <end position="390"/>
    </location>
</feature>
<name>A0AAD1X7U1_EUPCR</name>
<protein>
    <submittedName>
        <fullName evidence="2">Uncharacterized protein</fullName>
    </submittedName>
</protein>
<evidence type="ECO:0000256" key="1">
    <source>
        <dbReference type="SAM" id="MobiDB-lite"/>
    </source>
</evidence>
<sequence length="424" mass="49396">MNIYYLLQLGSKGSRKRIKVNNQMLMFDKKIGDSLAESFKSSPIKRKYETCAPPQEPHLIFKNTTKARNSKKSIINEVAMIPIDFNINQEFSNRRAKNKLGLRLSQNFPFKDIKDQLKSLKMWNNNNIRLNYYRMNEGSSTLSASKSTQRENNFFKNKKNARKVFKNKTQEGIKNKKLIKKKELHAEKRIPTNLAYRKSSSVEDINYDKYLKKAKFLENFEKPMLKYSQHSIGGKDMKNFKHLNGYKIYQINPEKFKPSSIETQIRIENYMIDQRHLRKLHHYFKGSKTAKNDPKRNFSQENIPQPSSPQNPPQEQSYLQFQPVTTKIHKIPRIPSKRIIVSSHRSNRQDVSNSSSDRSSPVNLLPLNIKTCDGPNQGSRLDKETSERPQKTVKQVKFRKLPKALNLKGSKLKASLLKACMKSN</sequence>
<feature type="region of interest" description="Disordered" evidence="1">
    <location>
        <begin position="335"/>
        <end position="390"/>
    </location>
</feature>
<dbReference type="Proteomes" id="UP001295684">
    <property type="component" value="Unassembled WGS sequence"/>
</dbReference>
<proteinExistence type="predicted"/>
<gene>
    <name evidence="2" type="ORF">ECRASSUSDP1_LOCUS7642</name>
</gene>
<dbReference type="EMBL" id="CAMPGE010007452">
    <property type="protein sequence ID" value="CAI2366369.1"/>
    <property type="molecule type" value="Genomic_DNA"/>
</dbReference>